<dbReference type="eggNOG" id="COG0665">
    <property type="taxonomic scope" value="Bacteria"/>
</dbReference>
<dbReference type="PANTHER" id="PTHR13847">
    <property type="entry name" value="SARCOSINE DEHYDROGENASE-RELATED"/>
    <property type="match status" value="1"/>
</dbReference>
<dbReference type="KEGG" id="dat:HRM2_29060"/>
<evidence type="ECO:0000256" key="1">
    <source>
        <dbReference type="ARBA" id="ARBA00023002"/>
    </source>
</evidence>
<dbReference type="PANTHER" id="PTHR13847:SF287">
    <property type="entry name" value="FAD-DEPENDENT OXIDOREDUCTASE DOMAIN-CONTAINING PROTEIN 1"/>
    <property type="match status" value="1"/>
</dbReference>
<evidence type="ECO:0000313" key="3">
    <source>
        <dbReference type="EMBL" id="ACN15994.1"/>
    </source>
</evidence>
<dbReference type="HOGENOM" id="CLU_007884_4_3_7"/>
<dbReference type="STRING" id="177437.HRM2_29060"/>
<dbReference type="OrthoDB" id="5366046at2"/>
<reference evidence="3 4" key="1">
    <citation type="journal article" date="2009" name="Environ. Microbiol.">
        <title>Genome sequence of Desulfobacterium autotrophicum HRM2, a marine sulfate reducer oxidizing organic carbon completely to carbon dioxide.</title>
        <authorList>
            <person name="Strittmatter A.W."/>
            <person name="Liesegang H."/>
            <person name="Rabus R."/>
            <person name="Decker I."/>
            <person name="Amann J."/>
            <person name="Andres S."/>
            <person name="Henne A."/>
            <person name="Fricke W.F."/>
            <person name="Martinez-Arias R."/>
            <person name="Bartels D."/>
            <person name="Goesmann A."/>
            <person name="Krause L."/>
            <person name="Puehler A."/>
            <person name="Klenk H.P."/>
            <person name="Richter M."/>
            <person name="Schuler M."/>
            <person name="Gloeckner F.O."/>
            <person name="Meyerdierks A."/>
            <person name="Gottschalk G."/>
            <person name="Amann R."/>
        </authorList>
    </citation>
    <scope>NUCLEOTIDE SEQUENCE [LARGE SCALE GENOMIC DNA]</scope>
    <source>
        <strain evidence="4">ATCC 43914 / DSM 3382 / HRM2</strain>
    </source>
</reference>
<evidence type="ECO:0000313" key="4">
    <source>
        <dbReference type="Proteomes" id="UP000000442"/>
    </source>
</evidence>
<dbReference type="InterPro" id="IPR006076">
    <property type="entry name" value="FAD-dep_OxRdtase"/>
</dbReference>
<dbReference type="Gene3D" id="3.30.9.10">
    <property type="entry name" value="D-Amino Acid Oxidase, subunit A, domain 2"/>
    <property type="match status" value="1"/>
</dbReference>
<proteinExistence type="predicted"/>
<name>C0QJW8_DESAH</name>
<keyword evidence="4" id="KW-1185">Reference proteome</keyword>
<protein>
    <submittedName>
        <fullName evidence="3">SoxB2</fullName>
        <ecNumber evidence="3">1.5.3.1</ecNumber>
    </submittedName>
</protein>
<dbReference type="EMBL" id="CP001087">
    <property type="protein sequence ID" value="ACN15994.1"/>
    <property type="molecule type" value="Genomic_DNA"/>
</dbReference>
<dbReference type="GO" id="GO:0005737">
    <property type="term" value="C:cytoplasm"/>
    <property type="evidence" value="ECO:0007669"/>
    <property type="project" value="TreeGrafter"/>
</dbReference>
<dbReference type="SUPFAM" id="SSF51905">
    <property type="entry name" value="FAD/NAD(P)-binding domain"/>
    <property type="match status" value="1"/>
</dbReference>
<dbReference type="Proteomes" id="UP000000442">
    <property type="component" value="Chromosome"/>
</dbReference>
<keyword evidence="1 3" id="KW-0560">Oxidoreductase</keyword>
<evidence type="ECO:0000259" key="2">
    <source>
        <dbReference type="Pfam" id="PF01266"/>
    </source>
</evidence>
<feature type="domain" description="FAD dependent oxidoreductase" evidence="2">
    <location>
        <begin position="8"/>
        <end position="363"/>
    </location>
</feature>
<dbReference type="Gene3D" id="3.50.50.60">
    <property type="entry name" value="FAD/NAD(P)-binding domain"/>
    <property type="match status" value="1"/>
</dbReference>
<dbReference type="SUPFAM" id="SSF54373">
    <property type="entry name" value="FAD-linked reductases, C-terminal domain"/>
    <property type="match status" value="1"/>
</dbReference>
<dbReference type="InterPro" id="IPR036188">
    <property type="entry name" value="FAD/NAD-bd_sf"/>
</dbReference>
<dbReference type="RefSeq" id="WP_015904756.1">
    <property type="nucleotide sequence ID" value="NC_012108.1"/>
</dbReference>
<organism evidence="3 4">
    <name type="scientific">Desulforapulum autotrophicum (strain ATCC 43914 / DSM 3382 / VKM B-1955 / HRM2)</name>
    <name type="common">Desulfobacterium autotrophicum</name>
    <dbReference type="NCBI Taxonomy" id="177437"/>
    <lineage>
        <taxon>Bacteria</taxon>
        <taxon>Pseudomonadati</taxon>
        <taxon>Thermodesulfobacteriota</taxon>
        <taxon>Desulfobacteria</taxon>
        <taxon>Desulfobacterales</taxon>
        <taxon>Desulfobacteraceae</taxon>
        <taxon>Desulforapulum</taxon>
    </lineage>
</organism>
<dbReference type="GO" id="GO:0008115">
    <property type="term" value="F:sarcosine oxidase activity"/>
    <property type="evidence" value="ECO:0007669"/>
    <property type="project" value="UniProtKB-EC"/>
</dbReference>
<dbReference type="EC" id="1.5.3.1" evidence="3"/>
<sequence length="390" mass="41456">MRKNSPQIVIIGGGVIGSSIAYHLAKYDAPVTLIEKNDLASGSSGACDGLVFMQSKKPGIHLTLAMESLKRFATLQQELPVDIELKHTGGLVIIETEAEYRAMEKYTKEQQANGLDVRLLDPSQALAKEPLLAPGIIGSTFSPLDAQVNPINLTLGFALAAKKNHARIVTHADVLGIQTHDNRVTGVRTTQGNFDADIVVNAAGSMAGLVSDMVGISMPVRPRRGQIVVTHAAHPVLKHCLISAKYIAAKYDPSLAHTAGQGISMEQADNGNLLLGSTREFVGFNKTNTLSGIKKIIHQTAAILPVIKTFQVIRTFAGLRPYTPDGLPILGSVRSLDGFFMAAGHEGDGIALSPVTGHLLAQMLLGRSTLIPLDAFSPDRFQDNGGSAHA</sequence>
<dbReference type="AlphaFoldDB" id="C0QJW8"/>
<gene>
    <name evidence="3" type="primary">soxB2</name>
    <name evidence="3" type="ordered locus">HRM2_29060</name>
</gene>
<accession>C0QJW8</accession>
<dbReference type="Pfam" id="PF01266">
    <property type="entry name" value="DAO"/>
    <property type="match status" value="1"/>
</dbReference>